<gene>
    <name evidence="4" type="ORF">AWB83_01193</name>
</gene>
<keyword evidence="5" id="KW-1185">Reference proteome</keyword>
<feature type="compositionally biased region" description="Polar residues" evidence="1">
    <location>
        <begin position="97"/>
        <end position="117"/>
    </location>
</feature>
<name>A0A157ZZZ6_9BURK</name>
<proteinExistence type="predicted"/>
<dbReference type="InterPro" id="IPR024983">
    <property type="entry name" value="CHAT_dom"/>
</dbReference>
<dbReference type="SUPFAM" id="SSF48452">
    <property type="entry name" value="TPR-like"/>
    <property type="match status" value="1"/>
</dbReference>
<dbReference type="Gene3D" id="1.25.40.10">
    <property type="entry name" value="Tetratricopeptide repeat domain"/>
    <property type="match status" value="2"/>
</dbReference>
<accession>A0A157ZZZ6</accession>
<dbReference type="SMART" id="SM00028">
    <property type="entry name" value="TPR"/>
    <property type="match status" value="5"/>
</dbReference>
<feature type="chain" id="PRO_5007619915" evidence="2">
    <location>
        <begin position="47"/>
        <end position="804"/>
    </location>
</feature>
<protein>
    <submittedName>
        <fullName evidence="4">CHAT domain protein</fullName>
    </submittedName>
</protein>
<keyword evidence="2" id="KW-0732">Signal</keyword>
<dbReference type="InterPro" id="IPR011990">
    <property type="entry name" value="TPR-like_helical_dom_sf"/>
</dbReference>
<dbReference type="Proteomes" id="UP000054978">
    <property type="component" value="Unassembled WGS sequence"/>
</dbReference>
<evidence type="ECO:0000259" key="3">
    <source>
        <dbReference type="Pfam" id="PF12770"/>
    </source>
</evidence>
<dbReference type="PANTHER" id="PTHR10098">
    <property type="entry name" value="RAPSYN-RELATED"/>
    <property type="match status" value="1"/>
</dbReference>
<evidence type="ECO:0000313" key="5">
    <source>
        <dbReference type="Proteomes" id="UP000054978"/>
    </source>
</evidence>
<dbReference type="Pfam" id="PF12770">
    <property type="entry name" value="CHAT"/>
    <property type="match status" value="1"/>
</dbReference>
<feature type="signal peptide" evidence="2">
    <location>
        <begin position="1"/>
        <end position="46"/>
    </location>
</feature>
<dbReference type="STRING" id="1777144.AWB83_01193"/>
<evidence type="ECO:0000313" key="4">
    <source>
        <dbReference type="EMBL" id="SAK51070.1"/>
    </source>
</evidence>
<sequence>MIPIERIASARVEVDAHAPASGAPERVCVALALLSALALAASAAHAQHAPATLNSACAPDAASMQIAYNDLREPAMQLAQNTQSAPAASGARKVPTPASTQKAQKSATAGQAKQSAPSRPASDAQQDAPLTPAARDAEARVRDAETIATLSQEGQLLLARDQVKLDGYAYCSMSVAAAERGDFRESIEAASRALVVARQTDNPNLAALSRRDLAIAYSYAGDLDDAERYAKEAIAAGAKNPEQVLAPAHKVLGDIAARRGDANAALTEYRAALETASPRYRPLVLLSITNAQIASGDPAGARATFEQTADVNGTLLAPLRKRIEGNLLLAENKPEEALAAFSASATKGGSDANYDNLWAHEGMGRAYLALGKRKEARAAWLAALDDSESIRARFRSDEFKTGLFSDTQTVFEETIALVVEDGDYPLAWTLSERSRGRALLDVVRNRLANNVDETQLNGRTLSLDDVRGTLKPGEAIVEYHGLPDRLIAWVVRADGIQGLSLPIARKDMTLAVSDFRNAIIRGRPQAITYGTKLDALLIQPLGLRPGERLIIVPNGALHYMPFQALKNPQGFLIQRHAIALAPSASIAVQLVRRQQHVASNLVAFGNPRIAPEFDLPGAEAEVRAIGPLFSQRETFLQSDVTRKTFSDNAPAGRIVHVATHAQADTIDPLHSRVLLAPSTQPADGPDPMLAADIYNLKFDSVALVTLSACETALGRIERGDEIMGFTRAFFYAGASALLVSMWPVADESTALTMRTFYGSLTKGEEAIDAMRDAQLAVLANGRFAHPFYWAPFDLMGNWRLSVAR</sequence>
<reference evidence="4" key="1">
    <citation type="submission" date="2016-01" db="EMBL/GenBank/DDBJ databases">
        <authorList>
            <person name="Peeters C."/>
        </authorList>
    </citation>
    <scope>NUCLEOTIDE SEQUENCE [LARGE SCALE GENOMIC DNA]</scope>
    <source>
        <strain evidence="4">LMG 29326</strain>
    </source>
</reference>
<evidence type="ECO:0000256" key="1">
    <source>
        <dbReference type="SAM" id="MobiDB-lite"/>
    </source>
</evidence>
<dbReference type="Pfam" id="PF13424">
    <property type="entry name" value="TPR_12"/>
    <property type="match status" value="1"/>
</dbReference>
<feature type="region of interest" description="Disordered" evidence="1">
    <location>
        <begin position="77"/>
        <end position="140"/>
    </location>
</feature>
<evidence type="ECO:0000256" key="2">
    <source>
        <dbReference type="SAM" id="SignalP"/>
    </source>
</evidence>
<dbReference type="InterPro" id="IPR019734">
    <property type="entry name" value="TPR_rpt"/>
</dbReference>
<dbReference type="AlphaFoldDB" id="A0A157ZZZ6"/>
<dbReference type="EMBL" id="FCOB02000004">
    <property type="protein sequence ID" value="SAK51070.1"/>
    <property type="molecule type" value="Genomic_DNA"/>
</dbReference>
<feature type="domain" description="CHAT" evidence="3">
    <location>
        <begin position="529"/>
        <end position="797"/>
    </location>
</feature>
<dbReference type="RefSeq" id="WP_244197597.1">
    <property type="nucleotide sequence ID" value="NZ_FCOB02000004.1"/>
</dbReference>
<comment type="caution">
    <text evidence="4">The sequence shown here is derived from an EMBL/GenBank/DDBJ whole genome shotgun (WGS) entry which is preliminary data.</text>
</comment>
<organism evidence="4 5">
    <name type="scientific">Caballeronia ptereochthonis</name>
    <dbReference type="NCBI Taxonomy" id="1777144"/>
    <lineage>
        <taxon>Bacteria</taxon>
        <taxon>Pseudomonadati</taxon>
        <taxon>Pseudomonadota</taxon>
        <taxon>Betaproteobacteria</taxon>
        <taxon>Burkholderiales</taxon>
        <taxon>Burkholderiaceae</taxon>
        <taxon>Caballeronia</taxon>
    </lineage>
</organism>